<evidence type="ECO:0000256" key="9">
    <source>
        <dbReference type="RuleBase" id="RU362079"/>
    </source>
</evidence>
<dbReference type="InterPro" id="IPR035907">
    <property type="entry name" value="Hppk_sf"/>
</dbReference>
<evidence type="ECO:0000256" key="2">
    <source>
        <dbReference type="ARBA" id="ARBA00005051"/>
    </source>
</evidence>
<keyword evidence="12" id="KW-1185">Reference proteome</keyword>
<dbReference type="EC" id="2.7.6.3" evidence="9"/>
<gene>
    <name evidence="11" type="ORF">DEO23_08555</name>
</gene>
<dbReference type="Gene3D" id="3.30.1130.10">
    <property type="match status" value="1"/>
</dbReference>
<dbReference type="NCBIfam" id="TIGR00526">
    <property type="entry name" value="folB_dom"/>
    <property type="match status" value="1"/>
</dbReference>
<dbReference type="EMBL" id="QFKX01000002">
    <property type="protein sequence ID" value="PWH06935.1"/>
    <property type="molecule type" value="Genomic_DNA"/>
</dbReference>
<comment type="caution">
    <text evidence="11">The sequence shown here is derived from an EMBL/GenBank/DDBJ whole genome shotgun (WGS) entry which is preliminary data.</text>
</comment>
<dbReference type="OrthoDB" id="9808041at2"/>
<evidence type="ECO:0000256" key="7">
    <source>
        <dbReference type="ARBA" id="ARBA00022840"/>
    </source>
</evidence>
<dbReference type="EC" id="4.1.2.25" evidence="9"/>
<dbReference type="RefSeq" id="WP_109275531.1">
    <property type="nucleotide sequence ID" value="NZ_QFKX01000002.1"/>
</dbReference>
<dbReference type="CDD" id="cd00534">
    <property type="entry name" value="DHNA_DHNTPE"/>
    <property type="match status" value="1"/>
</dbReference>
<reference evidence="11 12" key="1">
    <citation type="submission" date="2018-05" db="EMBL/GenBank/DDBJ databases">
        <title>Brachybacterium sp. M1HQ-2T, whole genome shotgun sequence.</title>
        <authorList>
            <person name="Tuo L."/>
        </authorList>
    </citation>
    <scope>NUCLEOTIDE SEQUENCE [LARGE SCALE GENOMIC DNA]</scope>
    <source>
        <strain evidence="11 12">M1HQ-2</strain>
    </source>
</reference>
<dbReference type="SUPFAM" id="SSF55620">
    <property type="entry name" value="Tetrahydrobiopterin biosynthesis enzymes-like"/>
    <property type="match status" value="1"/>
</dbReference>
<dbReference type="SUPFAM" id="SSF55083">
    <property type="entry name" value="6-hydroxymethyl-7,8-dihydropterin pyrophosphokinase, HPPK"/>
    <property type="match status" value="1"/>
</dbReference>
<comment type="catalytic activity">
    <reaction evidence="1">
        <text>6-hydroxymethyl-7,8-dihydropterin + ATP = (7,8-dihydropterin-6-yl)methyl diphosphate + AMP + H(+)</text>
        <dbReference type="Rhea" id="RHEA:11412"/>
        <dbReference type="ChEBI" id="CHEBI:15378"/>
        <dbReference type="ChEBI" id="CHEBI:30616"/>
        <dbReference type="ChEBI" id="CHEBI:44841"/>
        <dbReference type="ChEBI" id="CHEBI:72950"/>
        <dbReference type="ChEBI" id="CHEBI:456215"/>
        <dbReference type="EC" id="2.7.6.3"/>
    </reaction>
</comment>
<dbReference type="PANTHER" id="PTHR43071:SF1">
    <property type="entry name" value="2-AMINO-4-HYDROXY-6-HYDROXYMETHYLDIHYDROPTERIDINE PYROPHOSPHOKINASE"/>
    <property type="match status" value="1"/>
</dbReference>
<sequence length="307" mass="33374">MSISVQDLPRELAAALRPEPTDRIELIGLRARGHHGVLETERREGQDFLVDLTMEVDTAPAARTDALGRTVNYAQVADAAVAEIEGGPHQLIETLASRIAERVLTEQILVRRIEVMLHKPSAPIPHPFGDVRVRIGRRAGPVPAVLALGSNLGDREEHLTRALELLRAAEGIEVAWTGPVVETDPVGGVDQGAFLNTTIGVLSDRGPWQLLELAHALERDARRVRAVRWGPRTLDVDVITYGDLVQDDEELTLPHPRARKRAFVLAPWQAARPEAMLPGHGPIAALLEAAPDRDGVRPGPHVPGFGS</sequence>
<dbReference type="AlphaFoldDB" id="A0A2U2RMB2"/>
<dbReference type="InterPro" id="IPR000550">
    <property type="entry name" value="Hppk"/>
</dbReference>
<accession>A0A2U2RMB2</accession>
<comment type="similarity">
    <text evidence="3">In the N-terminal section; belongs to the DHNA family.</text>
</comment>
<organism evidence="11 12">
    <name type="scientific">Brachybacterium endophyticum</name>
    <dbReference type="NCBI Taxonomy" id="2182385"/>
    <lineage>
        <taxon>Bacteria</taxon>
        <taxon>Bacillati</taxon>
        <taxon>Actinomycetota</taxon>
        <taxon>Actinomycetes</taxon>
        <taxon>Micrococcales</taxon>
        <taxon>Dermabacteraceae</taxon>
        <taxon>Brachybacterium</taxon>
    </lineage>
</organism>
<dbReference type="GO" id="GO:0016301">
    <property type="term" value="F:kinase activity"/>
    <property type="evidence" value="ECO:0007669"/>
    <property type="project" value="UniProtKB-KW"/>
</dbReference>
<evidence type="ECO:0000313" key="11">
    <source>
        <dbReference type="EMBL" id="PWH06935.1"/>
    </source>
</evidence>
<evidence type="ECO:0000256" key="5">
    <source>
        <dbReference type="ARBA" id="ARBA00022741"/>
    </source>
</evidence>
<dbReference type="GO" id="GO:0005524">
    <property type="term" value="F:ATP binding"/>
    <property type="evidence" value="ECO:0007669"/>
    <property type="project" value="UniProtKB-KW"/>
</dbReference>
<dbReference type="NCBIfam" id="TIGR01498">
    <property type="entry name" value="folK"/>
    <property type="match status" value="1"/>
</dbReference>
<dbReference type="NCBIfam" id="TIGR00525">
    <property type="entry name" value="folB"/>
    <property type="match status" value="1"/>
</dbReference>
<dbReference type="GO" id="GO:0003848">
    <property type="term" value="F:2-amino-4-hydroxy-6-hydroxymethyldihydropteridine diphosphokinase activity"/>
    <property type="evidence" value="ECO:0007669"/>
    <property type="project" value="UniProtKB-EC"/>
</dbReference>
<keyword evidence="4" id="KW-0808">Transferase</keyword>
<dbReference type="InterPro" id="IPR043133">
    <property type="entry name" value="GTP-CH-I_C/QueF"/>
</dbReference>
<dbReference type="Gene3D" id="3.30.70.560">
    <property type="entry name" value="7,8-Dihydro-6-hydroxymethylpterin-pyrophosphokinase HPPK"/>
    <property type="match status" value="1"/>
</dbReference>
<dbReference type="GO" id="GO:0046656">
    <property type="term" value="P:folic acid biosynthetic process"/>
    <property type="evidence" value="ECO:0007669"/>
    <property type="project" value="UniProtKB-UniRule"/>
</dbReference>
<comment type="function">
    <text evidence="9">Catalyzes the conversion of 7,8-dihydroneopterin to 6-hydroxymethyl-7,8-dihydropterin.</text>
</comment>
<dbReference type="InterPro" id="IPR006156">
    <property type="entry name" value="Dihydroneopterin_aldolase"/>
</dbReference>
<dbReference type="SMART" id="SM00905">
    <property type="entry name" value="FolB"/>
    <property type="match status" value="1"/>
</dbReference>
<comment type="pathway">
    <text evidence="2">Cofactor biosynthesis; tetrahydrofolate biosynthesis; 2-amino-4-hydroxy-6-hydroxymethyl-7,8-dihydropteridine diphosphate from 7,8-dihydroneopterin triphosphate: step 4/4.</text>
</comment>
<comment type="catalytic activity">
    <reaction evidence="9">
        <text>7,8-dihydroneopterin = 6-hydroxymethyl-7,8-dihydropterin + glycolaldehyde</text>
        <dbReference type="Rhea" id="RHEA:10540"/>
        <dbReference type="ChEBI" id="CHEBI:17001"/>
        <dbReference type="ChEBI" id="CHEBI:17071"/>
        <dbReference type="ChEBI" id="CHEBI:44841"/>
        <dbReference type="EC" id="4.1.2.25"/>
    </reaction>
</comment>
<dbReference type="Pfam" id="PF01288">
    <property type="entry name" value="HPPK"/>
    <property type="match status" value="1"/>
</dbReference>
<keyword evidence="9" id="KW-0456">Lyase</keyword>
<dbReference type="GO" id="GO:0046654">
    <property type="term" value="P:tetrahydrofolate biosynthetic process"/>
    <property type="evidence" value="ECO:0007669"/>
    <property type="project" value="UniProtKB-UniRule"/>
</dbReference>
<keyword evidence="8 9" id="KW-0289">Folate biosynthesis</keyword>
<evidence type="ECO:0000259" key="10">
    <source>
        <dbReference type="PROSITE" id="PS00794"/>
    </source>
</evidence>
<dbReference type="Pfam" id="PF02152">
    <property type="entry name" value="FolB"/>
    <property type="match status" value="1"/>
</dbReference>
<proteinExistence type="inferred from homology"/>
<feature type="domain" description="7,8-dihydro-6-hydroxymethylpterin-pyrophosphokinase" evidence="10">
    <location>
        <begin position="228"/>
        <end position="239"/>
    </location>
</feature>
<evidence type="ECO:0000256" key="1">
    <source>
        <dbReference type="ARBA" id="ARBA00000198"/>
    </source>
</evidence>
<dbReference type="PANTHER" id="PTHR43071">
    <property type="entry name" value="2-AMINO-4-HYDROXY-6-HYDROXYMETHYLDIHYDROPTERIDINE PYROPHOSPHOKINASE"/>
    <property type="match status" value="1"/>
</dbReference>
<comment type="pathway">
    <text evidence="9">Cofactor biosynthesis; tetrahydrofolate biosynthesis; 2-amino-4-hydroxy-6-hydroxymethyl-7,8-dihydropteridine diphosphate from 7,8-dihydroneopterin triphosphate: step 3/4.</text>
</comment>
<dbReference type="Proteomes" id="UP000245590">
    <property type="component" value="Unassembled WGS sequence"/>
</dbReference>
<keyword evidence="6" id="KW-0418">Kinase</keyword>
<dbReference type="InterPro" id="IPR006157">
    <property type="entry name" value="FolB_dom"/>
</dbReference>
<evidence type="ECO:0000256" key="8">
    <source>
        <dbReference type="ARBA" id="ARBA00022909"/>
    </source>
</evidence>
<dbReference type="UniPathway" id="UPA00077">
    <property type="reaction ID" value="UER00154"/>
</dbReference>
<dbReference type="CDD" id="cd00483">
    <property type="entry name" value="HPPK"/>
    <property type="match status" value="1"/>
</dbReference>
<keyword evidence="5" id="KW-0547">Nucleotide-binding</keyword>
<name>A0A2U2RMB2_9MICO</name>
<dbReference type="PROSITE" id="PS00794">
    <property type="entry name" value="HPPK"/>
    <property type="match status" value="1"/>
</dbReference>
<evidence type="ECO:0000256" key="6">
    <source>
        <dbReference type="ARBA" id="ARBA00022777"/>
    </source>
</evidence>
<comment type="similarity">
    <text evidence="9">Belongs to the DHNA family.</text>
</comment>
<evidence type="ECO:0000256" key="3">
    <source>
        <dbReference type="ARBA" id="ARBA00009640"/>
    </source>
</evidence>
<evidence type="ECO:0000256" key="4">
    <source>
        <dbReference type="ARBA" id="ARBA00022679"/>
    </source>
</evidence>
<protein>
    <recommendedName>
        <fullName evidence="9">Bifunctional folate synthesis protein</fullName>
    </recommendedName>
    <domain>
        <recommendedName>
            <fullName evidence="9">Dihydroneopterin aldolase</fullName>
            <shortName evidence="9">DHNA</shortName>
            <ecNumber evidence="9">4.1.2.25</ecNumber>
        </recommendedName>
        <alternativeName>
            <fullName evidence="9">7,8-dihydroneopterin aldolase</fullName>
        </alternativeName>
    </domain>
    <domain>
        <recommendedName>
            <fullName evidence="9">2-amino-4-hydroxy-6-hydroxymethyldihydropteridine pyrophosphokinase</fullName>
            <ecNumber evidence="9">2.7.6.3</ecNumber>
        </recommendedName>
        <alternativeName>
            <fullName evidence="9">6-hydroxymethyl-7,8-dihydropterin pyrophosphokinase</fullName>
            <shortName evidence="9">PPPK</shortName>
        </alternativeName>
        <alternativeName>
            <fullName evidence="9">7,8-dihydro-6-hydroxymethylpterin pyrophosphokinase</fullName>
            <shortName evidence="9">HPPK</shortName>
        </alternativeName>
    </domain>
</protein>
<evidence type="ECO:0000313" key="12">
    <source>
        <dbReference type="Proteomes" id="UP000245590"/>
    </source>
</evidence>
<dbReference type="GO" id="GO:0004150">
    <property type="term" value="F:dihydroneopterin aldolase activity"/>
    <property type="evidence" value="ECO:0007669"/>
    <property type="project" value="UniProtKB-UniRule"/>
</dbReference>
<keyword evidence="7" id="KW-0067">ATP-binding</keyword>